<keyword evidence="4" id="KW-0862">Zinc</keyword>
<dbReference type="PANTHER" id="PTHR15439:SF0">
    <property type="entry name" value="CELL DIVISION CYCLE AND APOPTOSIS REGULATOR PROTEIN 1-RELATED"/>
    <property type="match status" value="1"/>
</dbReference>
<keyword evidence="2" id="KW-0479">Metal-binding</keyword>
<feature type="compositionally biased region" description="Basic and acidic residues" evidence="6">
    <location>
        <begin position="325"/>
        <end position="339"/>
    </location>
</feature>
<organism evidence="8 9">
    <name type="scientific">Massarina eburnea CBS 473.64</name>
    <dbReference type="NCBI Taxonomy" id="1395130"/>
    <lineage>
        <taxon>Eukaryota</taxon>
        <taxon>Fungi</taxon>
        <taxon>Dikarya</taxon>
        <taxon>Ascomycota</taxon>
        <taxon>Pezizomycotina</taxon>
        <taxon>Dothideomycetes</taxon>
        <taxon>Pleosporomycetidae</taxon>
        <taxon>Pleosporales</taxon>
        <taxon>Massarineae</taxon>
        <taxon>Massarinaceae</taxon>
        <taxon>Massarina</taxon>
    </lineage>
</organism>
<reference evidence="8" key="1">
    <citation type="journal article" date="2020" name="Stud. Mycol.">
        <title>101 Dothideomycetes genomes: a test case for predicting lifestyles and emergence of pathogens.</title>
        <authorList>
            <person name="Haridas S."/>
            <person name="Albert R."/>
            <person name="Binder M."/>
            <person name="Bloem J."/>
            <person name="Labutti K."/>
            <person name="Salamov A."/>
            <person name="Andreopoulos B."/>
            <person name="Baker S."/>
            <person name="Barry K."/>
            <person name="Bills G."/>
            <person name="Bluhm B."/>
            <person name="Cannon C."/>
            <person name="Castanera R."/>
            <person name="Culley D."/>
            <person name="Daum C."/>
            <person name="Ezra D."/>
            <person name="Gonzalez J."/>
            <person name="Henrissat B."/>
            <person name="Kuo A."/>
            <person name="Liang C."/>
            <person name="Lipzen A."/>
            <person name="Lutzoni F."/>
            <person name="Magnuson J."/>
            <person name="Mondo S."/>
            <person name="Nolan M."/>
            <person name="Ohm R."/>
            <person name="Pangilinan J."/>
            <person name="Park H.-J."/>
            <person name="Ramirez L."/>
            <person name="Alfaro M."/>
            <person name="Sun H."/>
            <person name="Tritt A."/>
            <person name="Yoshinaga Y."/>
            <person name="Zwiers L.-H."/>
            <person name="Turgeon B."/>
            <person name="Goodwin S."/>
            <person name="Spatafora J."/>
            <person name="Crous P."/>
            <person name="Grigoriev I."/>
        </authorList>
    </citation>
    <scope>NUCLEOTIDE SEQUENCE</scope>
    <source>
        <strain evidence="8">CBS 473.64</strain>
    </source>
</reference>
<proteinExistence type="predicted"/>
<dbReference type="GO" id="GO:0006397">
    <property type="term" value="P:mRNA processing"/>
    <property type="evidence" value="ECO:0007669"/>
    <property type="project" value="InterPro"/>
</dbReference>
<feature type="region of interest" description="Disordered" evidence="6">
    <location>
        <begin position="131"/>
        <end position="152"/>
    </location>
</feature>
<dbReference type="SUPFAM" id="SSF57756">
    <property type="entry name" value="Retrovirus zinc finger-like domains"/>
    <property type="match status" value="1"/>
</dbReference>
<dbReference type="GO" id="GO:0005634">
    <property type="term" value="C:nucleus"/>
    <property type="evidence" value="ECO:0007669"/>
    <property type="project" value="UniProtKB-SubCell"/>
</dbReference>
<keyword evidence="3" id="KW-0863">Zinc-finger</keyword>
<dbReference type="PANTHER" id="PTHR15439">
    <property type="entry name" value="RETINOBLASTOMA-BINDING PROTEIN 6"/>
    <property type="match status" value="1"/>
</dbReference>
<evidence type="ECO:0000256" key="6">
    <source>
        <dbReference type="SAM" id="MobiDB-lite"/>
    </source>
</evidence>
<dbReference type="PROSITE" id="PS51282">
    <property type="entry name" value="DWNN"/>
    <property type="match status" value="1"/>
</dbReference>
<dbReference type="GO" id="GO:0006511">
    <property type="term" value="P:ubiquitin-dependent protein catabolic process"/>
    <property type="evidence" value="ECO:0007669"/>
    <property type="project" value="TreeGrafter"/>
</dbReference>
<dbReference type="GO" id="GO:0016567">
    <property type="term" value="P:protein ubiquitination"/>
    <property type="evidence" value="ECO:0007669"/>
    <property type="project" value="InterPro"/>
</dbReference>
<dbReference type="InterPro" id="IPR036875">
    <property type="entry name" value="Znf_CCHC_sf"/>
</dbReference>
<evidence type="ECO:0000256" key="1">
    <source>
        <dbReference type="ARBA" id="ARBA00004123"/>
    </source>
</evidence>
<evidence type="ECO:0000313" key="8">
    <source>
        <dbReference type="EMBL" id="KAF2640132.1"/>
    </source>
</evidence>
<dbReference type="EMBL" id="MU006785">
    <property type="protein sequence ID" value="KAF2640132.1"/>
    <property type="molecule type" value="Genomic_DNA"/>
</dbReference>
<evidence type="ECO:0000259" key="7">
    <source>
        <dbReference type="PROSITE" id="PS51282"/>
    </source>
</evidence>
<evidence type="ECO:0000256" key="2">
    <source>
        <dbReference type="ARBA" id="ARBA00022723"/>
    </source>
</evidence>
<evidence type="ECO:0000313" key="9">
    <source>
        <dbReference type="Proteomes" id="UP000799753"/>
    </source>
</evidence>
<dbReference type="GO" id="GO:0061630">
    <property type="term" value="F:ubiquitin protein ligase activity"/>
    <property type="evidence" value="ECO:0007669"/>
    <property type="project" value="InterPro"/>
</dbReference>
<keyword evidence="9" id="KW-1185">Reference proteome</keyword>
<dbReference type="GO" id="GO:0008270">
    <property type="term" value="F:zinc ion binding"/>
    <property type="evidence" value="ECO:0007669"/>
    <property type="project" value="UniProtKB-KW"/>
</dbReference>
<name>A0A6A6RYR5_9PLEO</name>
<dbReference type="SUPFAM" id="SSF57850">
    <property type="entry name" value="RING/U-box"/>
    <property type="match status" value="1"/>
</dbReference>
<dbReference type="Gene3D" id="3.30.40.10">
    <property type="entry name" value="Zinc/RING finger domain, C3HC4 (zinc finger)"/>
    <property type="match status" value="1"/>
</dbReference>
<dbReference type="InterPro" id="IPR013083">
    <property type="entry name" value="Znf_RING/FYVE/PHD"/>
</dbReference>
<dbReference type="Proteomes" id="UP000799753">
    <property type="component" value="Unassembled WGS sequence"/>
</dbReference>
<dbReference type="InterPro" id="IPR014891">
    <property type="entry name" value="DWNN_domain"/>
</dbReference>
<accession>A0A6A6RYR5</accession>
<dbReference type="CDD" id="cd16620">
    <property type="entry name" value="vRING-HC-C4C4_RBBP6"/>
    <property type="match status" value="1"/>
</dbReference>
<dbReference type="OrthoDB" id="106784at2759"/>
<feature type="compositionally biased region" description="Low complexity" evidence="6">
    <location>
        <begin position="364"/>
        <end position="374"/>
    </location>
</feature>
<protein>
    <submittedName>
        <fullName evidence="8">DWNN-domain-containing protein</fullName>
    </submittedName>
</protein>
<feature type="region of interest" description="Disordered" evidence="6">
    <location>
        <begin position="325"/>
        <end position="426"/>
    </location>
</feature>
<sequence length="570" mass="62201">MSSSVFYKFKNSKEPERIVFDGTDISVFELKREIIIASGLGDGSDFDLRLFSQDQPEVEYDDDTTSISRSSTVIAARRPAKPGQGRAARYISGRAPVRAKKAAKPVASASIELDPEAALAQDWKEKQEVQMKNAPRPNAQSSHRKGKVPVHDPPPGYVCRLCKVKGHWIQECPTNNDPNFKPPPETKRTTGIPRSFLKTVEKPADDEDARGIMLNADGEYVQVMTDTKAWEKFQEKTNAAKAQAANVDAANKEARERGLECSLDKRMFVDPVKTPCCSKTYCHDCIENALADGDLVCPSCKTEGVLIDDLAEDEEMVQKIKDFEAEKAKEKSDKEKQATEEEAQATAKFNSVPPVDVKAKAGDTTSSANPASRPSPGPGGNGSDTDTSTTSKKRKEAPTDIKPPTAPKAMRQQKEQQSRQPDQGSVAQDFIQQMEALKQMQEQKVPNGPMGMSMGPGMPSNPMMGMVPPQGMNGMNGMMGGMNGMNGGYPPHMNQWNGGYNQGGYPQPNGMGYGYNMHPDMLNNPMMGMVPPQGMNGMNGMMGGMNQWNGGYNQGGGYPQQYQGGKRHRG</sequence>
<evidence type="ECO:0000256" key="4">
    <source>
        <dbReference type="ARBA" id="ARBA00022833"/>
    </source>
</evidence>
<dbReference type="Pfam" id="PF13696">
    <property type="entry name" value="zf-CCHC_2"/>
    <property type="match status" value="1"/>
</dbReference>
<keyword evidence="5" id="KW-0539">Nucleus</keyword>
<dbReference type="SMART" id="SM01180">
    <property type="entry name" value="DWNN"/>
    <property type="match status" value="1"/>
</dbReference>
<comment type="subcellular location">
    <subcellularLocation>
        <location evidence="1">Nucleus</location>
    </subcellularLocation>
</comment>
<dbReference type="Gene3D" id="4.10.60.10">
    <property type="entry name" value="Zinc finger, CCHC-type"/>
    <property type="match status" value="1"/>
</dbReference>
<dbReference type="InterPro" id="IPR033489">
    <property type="entry name" value="RBBP6"/>
</dbReference>
<evidence type="ECO:0000256" key="5">
    <source>
        <dbReference type="ARBA" id="ARBA00023242"/>
    </source>
</evidence>
<dbReference type="GO" id="GO:0003676">
    <property type="term" value="F:nucleic acid binding"/>
    <property type="evidence" value="ECO:0007669"/>
    <property type="project" value="InterPro"/>
</dbReference>
<dbReference type="Pfam" id="PF08783">
    <property type="entry name" value="DWNN"/>
    <property type="match status" value="1"/>
</dbReference>
<dbReference type="Gene3D" id="3.10.20.90">
    <property type="entry name" value="Phosphatidylinositol 3-kinase Catalytic Subunit, Chain A, domain 1"/>
    <property type="match status" value="1"/>
</dbReference>
<dbReference type="AlphaFoldDB" id="A0A6A6RYR5"/>
<dbReference type="InterPro" id="IPR025829">
    <property type="entry name" value="Zn_knuckle_CX2CX3GHX4C"/>
</dbReference>
<evidence type="ECO:0000256" key="3">
    <source>
        <dbReference type="ARBA" id="ARBA00022771"/>
    </source>
</evidence>
<gene>
    <name evidence="8" type="ORF">P280DRAFT_427887</name>
</gene>
<feature type="domain" description="DWNN" evidence="7">
    <location>
        <begin position="5"/>
        <end position="79"/>
    </location>
</feature>